<proteinExistence type="predicted"/>
<dbReference type="RefSeq" id="WP_076345108.1">
    <property type="nucleotide sequence ID" value="NZ_CP019082.1"/>
</dbReference>
<accession>A0A1U7CNH7</accession>
<organism evidence="1 2">
    <name type="scientific">Paludisphaera borealis</name>
    <dbReference type="NCBI Taxonomy" id="1387353"/>
    <lineage>
        <taxon>Bacteria</taxon>
        <taxon>Pseudomonadati</taxon>
        <taxon>Planctomycetota</taxon>
        <taxon>Planctomycetia</taxon>
        <taxon>Isosphaerales</taxon>
        <taxon>Isosphaeraceae</taxon>
        <taxon>Paludisphaera</taxon>
    </lineage>
</organism>
<sequence>MGDEQRMTMTIEIGPADTPGELDPYIKGDAFAAMLKAAFQTLTADRLYPGSDSAFTGRFGDTEVLVNATKMGKGIAGPYPTTFKVRLEATLTRSTIAED</sequence>
<evidence type="ECO:0000313" key="1">
    <source>
        <dbReference type="EMBL" id="APW60456.1"/>
    </source>
</evidence>
<keyword evidence="2" id="KW-1185">Reference proteome</keyword>
<dbReference type="Proteomes" id="UP000186309">
    <property type="component" value="Chromosome"/>
</dbReference>
<dbReference type="AlphaFoldDB" id="A0A1U7CNH7"/>
<dbReference type="KEGG" id="pbor:BSF38_01926"/>
<reference evidence="2" key="1">
    <citation type="submission" date="2016-12" db="EMBL/GenBank/DDBJ databases">
        <title>Comparative genomics of four Isosphaeraceae planctomycetes: a common pool of plasmids and glycoside hydrolase genes.</title>
        <authorList>
            <person name="Ivanova A."/>
        </authorList>
    </citation>
    <scope>NUCLEOTIDE SEQUENCE [LARGE SCALE GENOMIC DNA]</scope>
    <source>
        <strain evidence="2">PX4</strain>
    </source>
</reference>
<gene>
    <name evidence="1" type="ORF">BSF38_01926</name>
</gene>
<evidence type="ECO:0000313" key="2">
    <source>
        <dbReference type="Proteomes" id="UP000186309"/>
    </source>
</evidence>
<name>A0A1U7CNH7_9BACT</name>
<dbReference type="EMBL" id="CP019082">
    <property type="protein sequence ID" value="APW60456.1"/>
    <property type="molecule type" value="Genomic_DNA"/>
</dbReference>
<protein>
    <submittedName>
        <fullName evidence="1">Uncharacterized protein</fullName>
    </submittedName>
</protein>